<evidence type="ECO:0000313" key="3">
    <source>
        <dbReference type="Proteomes" id="UP001320148"/>
    </source>
</evidence>
<reference evidence="2 3" key="1">
    <citation type="submission" date="2021-02" db="EMBL/GenBank/DDBJ databases">
        <title>Complete genome of Desulfoluna sp. strain ASN36.</title>
        <authorList>
            <person name="Takahashi A."/>
            <person name="Kojima H."/>
            <person name="Fukui M."/>
        </authorList>
    </citation>
    <scope>NUCLEOTIDE SEQUENCE [LARGE SCALE GENOMIC DNA]</scope>
    <source>
        <strain evidence="2 3">ASN36</strain>
    </source>
</reference>
<proteinExistence type="predicted"/>
<organism evidence="2 3">
    <name type="scientific">Desulfoluna limicola</name>
    <dbReference type="NCBI Taxonomy" id="2810562"/>
    <lineage>
        <taxon>Bacteria</taxon>
        <taxon>Pseudomonadati</taxon>
        <taxon>Thermodesulfobacteriota</taxon>
        <taxon>Desulfobacteria</taxon>
        <taxon>Desulfobacterales</taxon>
        <taxon>Desulfolunaceae</taxon>
        <taxon>Desulfoluna</taxon>
    </lineage>
</organism>
<dbReference type="EMBL" id="AP024488">
    <property type="protein sequence ID" value="BCS98075.1"/>
    <property type="molecule type" value="Genomic_DNA"/>
</dbReference>
<sequence>MRFNGLKQKTKKRLVLVKAIPVKKTLAQMPVGGVDDFHGCIVPNSVQKKREPDTSVALVFRSSNIEGGVSNAGGMGNPSGIDKGKKNVPPAARVARPL</sequence>
<dbReference type="Proteomes" id="UP001320148">
    <property type="component" value="Chromosome"/>
</dbReference>
<feature type="region of interest" description="Disordered" evidence="1">
    <location>
        <begin position="69"/>
        <end position="98"/>
    </location>
</feature>
<name>A0ABN6FBT5_9BACT</name>
<evidence type="ECO:0000313" key="2">
    <source>
        <dbReference type="EMBL" id="BCS98075.1"/>
    </source>
</evidence>
<gene>
    <name evidence="2" type="ORF">DSLASN_37070</name>
</gene>
<keyword evidence="3" id="KW-1185">Reference proteome</keyword>
<protein>
    <submittedName>
        <fullName evidence="2">Uncharacterized protein</fullName>
    </submittedName>
</protein>
<evidence type="ECO:0000256" key="1">
    <source>
        <dbReference type="SAM" id="MobiDB-lite"/>
    </source>
</evidence>
<accession>A0ABN6FBT5</accession>